<feature type="compositionally biased region" description="Basic residues" evidence="5">
    <location>
        <begin position="352"/>
        <end position="362"/>
    </location>
</feature>
<evidence type="ECO:0000256" key="3">
    <source>
        <dbReference type="ARBA" id="ARBA00022705"/>
    </source>
</evidence>
<dbReference type="GO" id="GO:0043625">
    <property type="term" value="C:delta DNA polymerase complex"/>
    <property type="evidence" value="ECO:0007669"/>
    <property type="project" value="InterPro"/>
</dbReference>
<feature type="compositionally biased region" description="Low complexity" evidence="5">
    <location>
        <begin position="207"/>
        <end position="219"/>
    </location>
</feature>
<keyword evidence="4" id="KW-0539">Nucleus</keyword>
<evidence type="ECO:0000256" key="4">
    <source>
        <dbReference type="ARBA" id="ARBA00023242"/>
    </source>
</evidence>
<protein>
    <recommendedName>
        <fullName evidence="2">DNA polymerase delta subunit 3</fullName>
    </recommendedName>
</protein>
<dbReference type="PANTHER" id="PTHR17598">
    <property type="entry name" value="DNA POLYMERASE DELTA SUBUNIT 3"/>
    <property type="match status" value="1"/>
</dbReference>
<name>A0AA38VFP9_9PEZI</name>
<feature type="compositionally biased region" description="Acidic residues" evidence="5">
    <location>
        <begin position="307"/>
        <end position="332"/>
    </location>
</feature>
<evidence type="ECO:0000313" key="7">
    <source>
        <dbReference type="Proteomes" id="UP001174694"/>
    </source>
</evidence>
<dbReference type="EMBL" id="JANBVO010000011">
    <property type="protein sequence ID" value="KAJ9149074.1"/>
    <property type="molecule type" value="Genomic_DNA"/>
</dbReference>
<feature type="compositionally biased region" description="Low complexity" evidence="5">
    <location>
        <begin position="239"/>
        <end position="256"/>
    </location>
</feature>
<dbReference type="InterPro" id="IPR041913">
    <property type="entry name" value="POLD3_sf"/>
</dbReference>
<dbReference type="AlphaFoldDB" id="A0AA38VFP9"/>
<organism evidence="6 7">
    <name type="scientific">Pleurostoma richardsiae</name>
    <dbReference type="NCBI Taxonomy" id="41990"/>
    <lineage>
        <taxon>Eukaryota</taxon>
        <taxon>Fungi</taxon>
        <taxon>Dikarya</taxon>
        <taxon>Ascomycota</taxon>
        <taxon>Pezizomycotina</taxon>
        <taxon>Sordariomycetes</taxon>
        <taxon>Sordariomycetidae</taxon>
        <taxon>Calosphaeriales</taxon>
        <taxon>Pleurostomataceae</taxon>
        <taxon>Pleurostoma</taxon>
    </lineage>
</organism>
<dbReference type="GO" id="GO:0003887">
    <property type="term" value="F:DNA-directed DNA polymerase activity"/>
    <property type="evidence" value="ECO:0007669"/>
    <property type="project" value="TreeGrafter"/>
</dbReference>
<proteinExistence type="predicted"/>
<feature type="compositionally biased region" description="Low complexity" evidence="5">
    <location>
        <begin position="176"/>
        <end position="186"/>
    </location>
</feature>
<dbReference type="InterPro" id="IPR019038">
    <property type="entry name" value="POLD3"/>
</dbReference>
<dbReference type="PANTHER" id="PTHR17598:SF13">
    <property type="entry name" value="DNA POLYMERASE DELTA SUBUNIT 3"/>
    <property type="match status" value="1"/>
</dbReference>
<dbReference type="GO" id="GO:0006271">
    <property type="term" value="P:DNA strand elongation involved in DNA replication"/>
    <property type="evidence" value="ECO:0007669"/>
    <property type="project" value="TreeGrafter"/>
</dbReference>
<feature type="compositionally biased region" description="Basic and acidic residues" evidence="5">
    <location>
        <begin position="187"/>
        <end position="198"/>
    </location>
</feature>
<sequence>MDEYKKYLAEQILTEDKVITYRYLSRALKVHVNTAKQMLYDFYKWQNDKRPGAVHATYLVYGTKKVEETNGHIQHDGDVEMTSSMPEVESLAEEVPVFTLSMVAEDKLNDVLSQYEHVSALHVYSLGPQPVKDWQLLSDAARSTSEFAAANDSEASRKIFGSIISPYVRRRERKGAASAAQPAATAKIKDEPKVKEEAAPTPPGKEAAASAASSAASSAVTKKSTPGLKRGGSGGIMQSFAKAAAMPKKPKSSQPATPSAAEDSGSMQALSDDGEDDSTAMPEPQEETATARNRRKEREAELRRMMEEDDEEPEETPDTPMEEPEEEPPAEPEPEKEPEPAEVVSSTGDGRKRGKRRVMRKKQILDDQGYLVTIQEPGWESFSEDETPAPPKKKAETSAPSSQSAKPKKSGPKGSQGSIMSFFSKK</sequence>
<dbReference type="Pfam" id="PF09507">
    <property type="entry name" value="CDC27"/>
    <property type="match status" value="1"/>
</dbReference>
<keyword evidence="3" id="KW-0235">DNA replication</keyword>
<reference evidence="6" key="1">
    <citation type="submission" date="2022-07" db="EMBL/GenBank/DDBJ databases">
        <title>Fungi with potential for degradation of polypropylene.</title>
        <authorList>
            <person name="Gostincar C."/>
        </authorList>
    </citation>
    <scope>NUCLEOTIDE SEQUENCE</scope>
    <source>
        <strain evidence="6">EXF-13308</strain>
    </source>
</reference>
<comment type="caution">
    <text evidence="6">The sequence shown here is derived from an EMBL/GenBank/DDBJ whole genome shotgun (WGS) entry which is preliminary data.</text>
</comment>
<dbReference type="GO" id="GO:0006297">
    <property type="term" value="P:nucleotide-excision repair, DNA gap filling"/>
    <property type="evidence" value="ECO:0007669"/>
    <property type="project" value="TreeGrafter"/>
</dbReference>
<dbReference type="GO" id="GO:1904161">
    <property type="term" value="P:DNA synthesis involved in UV-damage excision repair"/>
    <property type="evidence" value="ECO:0007669"/>
    <property type="project" value="TreeGrafter"/>
</dbReference>
<comment type="subcellular location">
    <subcellularLocation>
        <location evidence="1">Nucleus</location>
    </subcellularLocation>
</comment>
<gene>
    <name evidence="6" type="ORF">NKR23_g4599</name>
</gene>
<dbReference type="Proteomes" id="UP001174694">
    <property type="component" value="Unassembled WGS sequence"/>
</dbReference>
<keyword evidence="7" id="KW-1185">Reference proteome</keyword>
<dbReference type="Gene3D" id="3.90.1030.20">
    <property type="entry name" value="DNA polymerase delta, p66 (Cdc27) subunit, wHTH domain"/>
    <property type="match status" value="1"/>
</dbReference>
<evidence type="ECO:0000256" key="5">
    <source>
        <dbReference type="SAM" id="MobiDB-lite"/>
    </source>
</evidence>
<evidence type="ECO:0000313" key="6">
    <source>
        <dbReference type="EMBL" id="KAJ9149074.1"/>
    </source>
</evidence>
<evidence type="ECO:0000256" key="2">
    <source>
        <dbReference type="ARBA" id="ARBA00017589"/>
    </source>
</evidence>
<evidence type="ECO:0000256" key="1">
    <source>
        <dbReference type="ARBA" id="ARBA00004123"/>
    </source>
</evidence>
<feature type="compositionally biased region" description="Basic and acidic residues" evidence="5">
    <location>
        <begin position="296"/>
        <end position="306"/>
    </location>
</feature>
<feature type="region of interest" description="Disordered" evidence="5">
    <location>
        <begin position="174"/>
        <end position="426"/>
    </location>
</feature>
<accession>A0AA38VFP9</accession>